<protein>
    <submittedName>
        <fullName evidence="3">NAD(P)-dependent dehydrogenase (Short-subunit alcohol dehydrogenase family)</fullName>
    </submittedName>
</protein>
<dbReference type="PRINTS" id="PR00080">
    <property type="entry name" value="SDRFAMILY"/>
</dbReference>
<dbReference type="PANTHER" id="PTHR42760">
    <property type="entry name" value="SHORT-CHAIN DEHYDROGENASES/REDUCTASES FAMILY MEMBER"/>
    <property type="match status" value="1"/>
</dbReference>
<evidence type="ECO:0000313" key="4">
    <source>
        <dbReference type="Proteomes" id="UP000578449"/>
    </source>
</evidence>
<organism evidence="3 4">
    <name type="scientific">Thermocatellispora tengchongensis</name>
    <dbReference type="NCBI Taxonomy" id="1073253"/>
    <lineage>
        <taxon>Bacteria</taxon>
        <taxon>Bacillati</taxon>
        <taxon>Actinomycetota</taxon>
        <taxon>Actinomycetes</taxon>
        <taxon>Streptosporangiales</taxon>
        <taxon>Streptosporangiaceae</taxon>
        <taxon>Thermocatellispora</taxon>
    </lineage>
</organism>
<dbReference type="SUPFAM" id="SSF51735">
    <property type="entry name" value="NAD(P)-binding Rossmann-fold domains"/>
    <property type="match status" value="1"/>
</dbReference>
<evidence type="ECO:0000256" key="1">
    <source>
        <dbReference type="ARBA" id="ARBA00006484"/>
    </source>
</evidence>
<dbReference type="EMBL" id="JACHGN010000009">
    <property type="protein sequence ID" value="MBB5135011.1"/>
    <property type="molecule type" value="Genomic_DNA"/>
</dbReference>
<dbReference type="Proteomes" id="UP000578449">
    <property type="component" value="Unassembled WGS sequence"/>
</dbReference>
<sequence length="261" mass="26896">MRRLEERVAVVTGAAHGIGRGIAERLAAEGAAVAVADIDGEAGERVAQGLAAQGARAVAVACDVTSREDVERAVGSVVDRFGGLDVLVNNAGGGRSLPEFEDLDTEDWHRQGDLTLLGAVHCVRAALPHLIASRHGGRVVTVGSINALAPFGSVPYSAYKAGLISLTQNLAARYADRGVRFNLVAPGTVGTRVWEDKPGRLEAIGRTVPLGRVGRPGDIAAAVAFLASDDAEWITGVTLPVDGGALLNAGRLFTAASGHDT</sequence>
<reference evidence="3 4" key="1">
    <citation type="submission" date="2020-08" db="EMBL/GenBank/DDBJ databases">
        <title>Genomic Encyclopedia of Type Strains, Phase IV (KMG-IV): sequencing the most valuable type-strain genomes for metagenomic binning, comparative biology and taxonomic classification.</title>
        <authorList>
            <person name="Goeker M."/>
        </authorList>
    </citation>
    <scope>NUCLEOTIDE SEQUENCE [LARGE SCALE GENOMIC DNA]</scope>
    <source>
        <strain evidence="3 4">DSM 45615</strain>
    </source>
</reference>
<name>A0A840PAW9_9ACTN</name>
<comment type="similarity">
    <text evidence="1">Belongs to the short-chain dehydrogenases/reductases (SDR) family.</text>
</comment>
<dbReference type="RefSeq" id="WP_185051863.1">
    <property type="nucleotide sequence ID" value="NZ_BAABIX010000004.1"/>
</dbReference>
<dbReference type="FunFam" id="3.40.50.720:FF:000084">
    <property type="entry name" value="Short-chain dehydrogenase reductase"/>
    <property type="match status" value="1"/>
</dbReference>
<keyword evidence="2" id="KW-0560">Oxidoreductase</keyword>
<dbReference type="GO" id="GO:0016616">
    <property type="term" value="F:oxidoreductase activity, acting on the CH-OH group of donors, NAD or NADP as acceptor"/>
    <property type="evidence" value="ECO:0007669"/>
    <property type="project" value="TreeGrafter"/>
</dbReference>
<dbReference type="NCBIfam" id="NF005559">
    <property type="entry name" value="PRK07231.1"/>
    <property type="match status" value="1"/>
</dbReference>
<dbReference type="AlphaFoldDB" id="A0A840PAW9"/>
<comment type="caution">
    <text evidence="3">The sequence shown here is derived from an EMBL/GenBank/DDBJ whole genome shotgun (WGS) entry which is preliminary data.</text>
</comment>
<accession>A0A840PAW9</accession>
<gene>
    <name evidence="3" type="ORF">HNP84_004745</name>
</gene>
<dbReference type="Pfam" id="PF13561">
    <property type="entry name" value="adh_short_C2"/>
    <property type="match status" value="1"/>
</dbReference>
<dbReference type="CDD" id="cd05233">
    <property type="entry name" value="SDR_c"/>
    <property type="match status" value="1"/>
</dbReference>
<dbReference type="Gene3D" id="3.40.50.720">
    <property type="entry name" value="NAD(P)-binding Rossmann-like Domain"/>
    <property type="match status" value="1"/>
</dbReference>
<evidence type="ECO:0000313" key="3">
    <source>
        <dbReference type="EMBL" id="MBB5135011.1"/>
    </source>
</evidence>
<dbReference type="InterPro" id="IPR036291">
    <property type="entry name" value="NAD(P)-bd_dom_sf"/>
</dbReference>
<dbReference type="PRINTS" id="PR00081">
    <property type="entry name" value="GDHRDH"/>
</dbReference>
<dbReference type="InterPro" id="IPR002347">
    <property type="entry name" value="SDR_fam"/>
</dbReference>
<evidence type="ECO:0000256" key="2">
    <source>
        <dbReference type="ARBA" id="ARBA00023002"/>
    </source>
</evidence>
<proteinExistence type="inferred from homology"/>
<keyword evidence="4" id="KW-1185">Reference proteome</keyword>